<organism evidence="2 3">
    <name type="scientific">Liparis tanakae</name>
    <name type="common">Tanaka's snailfish</name>
    <dbReference type="NCBI Taxonomy" id="230148"/>
    <lineage>
        <taxon>Eukaryota</taxon>
        <taxon>Metazoa</taxon>
        <taxon>Chordata</taxon>
        <taxon>Craniata</taxon>
        <taxon>Vertebrata</taxon>
        <taxon>Euteleostomi</taxon>
        <taxon>Actinopterygii</taxon>
        <taxon>Neopterygii</taxon>
        <taxon>Teleostei</taxon>
        <taxon>Neoteleostei</taxon>
        <taxon>Acanthomorphata</taxon>
        <taxon>Eupercaria</taxon>
        <taxon>Perciformes</taxon>
        <taxon>Cottioidei</taxon>
        <taxon>Cottales</taxon>
        <taxon>Liparidae</taxon>
        <taxon>Liparis</taxon>
    </lineage>
</organism>
<reference evidence="2 3" key="1">
    <citation type="submission" date="2019-03" db="EMBL/GenBank/DDBJ databases">
        <title>First draft genome of Liparis tanakae, snailfish: a comprehensive survey of snailfish specific genes.</title>
        <authorList>
            <person name="Kim W."/>
            <person name="Song I."/>
            <person name="Jeong J.-H."/>
            <person name="Kim D."/>
            <person name="Kim S."/>
            <person name="Ryu S."/>
            <person name="Song J.Y."/>
            <person name="Lee S.K."/>
        </authorList>
    </citation>
    <scope>NUCLEOTIDE SEQUENCE [LARGE SCALE GENOMIC DNA]</scope>
    <source>
        <tissue evidence="2">Muscle</tissue>
    </source>
</reference>
<feature type="compositionally biased region" description="Low complexity" evidence="1">
    <location>
        <begin position="64"/>
        <end position="88"/>
    </location>
</feature>
<accession>A0A4Z2GSM6</accession>
<sequence>MLEPAPPPHAELLPPVFGKPWYWQRSGSATAAESTRGLAHVITEMREEIDKLEAENRELRGEPGLRPLGGEPGLRPLGGEPGLRPLGGAPSAAAVEEKTHVNLRRNASAPLLEGQYKENAIMTVRRYSMSSGLSGVILTEGRTDDRPPPPPSGSGWGRLHEQIQHGNGTLCNSAGGAMGKITNRRSLQEYVHQNRSKVKTVTFLLPVDDIYTNRPALAEHQEGPKITELLSITETDS</sequence>
<feature type="region of interest" description="Disordered" evidence="1">
    <location>
        <begin position="55"/>
        <end position="92"/>
    </location>
</feature>
<name>A0A4Z2GSM6_9TELE</name>
<evidence type="ECO:0000256" key="1">
    <source>
        <dbReference type="SAM" id="MobiDB-lite"/>
    </source>
</evidence>
<comment type="caution">
    <text evidence="2">The sequence shown here is derived from an EMBL/GenBank/DDBJ whole genome shotgun (WGS) entry which is preliminary data.</text>
</comment>
<evidence type="ECO:0000313" key="3">
    <source>
        <dbReference type="Proteomes" id="UP000314294"/>
    </source>
</evidence>
<keyword evidence="3" id="KW-1185">Reference proteome</keyword>
<protein>
    <submittedName>
        <fullName evidence="2">Uncharacterized protein</fullName>
    </submittedName>
</protein>
<gene>
    <name evidence="2" type="ORF">EYF80_033955</name>
</gene>
<dbReference type="OrthoDB" id="8851930at2759"/>
<proteinExistence type="predicted"/>
<dbReference type="EMBL" id="SRLO01000445">
    <property type="protein sequence ID" value="TNN55783.1"/>
    <property type="molecule type" value="Genomic_DNA"/>
</dbReference>
<dbReference type="Proteomes" id="UP000314294">
    <property type="component" value="Unassembled WGS sequence"/>
</dbReference>
<dbReference type="AlphaFoldDB" id="A0A4Z2GSM6"/>
<evidence type="ECO:0000313" key="2">
    <source>
        <dbReference type="EMBL" id="TNN55783.1"/>
    </source>
</evidence>
<feature type="region of interest" description="Disordered" evidence="1">
    <location>
        <begin position="139"/>
        <end position="158"/>
    </location>
</feature>